<accession>A0AA97AIU6</accession>
<protein>
    <submittedName>
        <fullName evidence="1">Uncharacterized protein</fullName>
    </submittedName>
</protein>
<gene>
    <name evidence="1" type="ORF">HJG54_04365</name>
</gene>
<organism evidence="1">
    <name type="scientific">Leptolyngbya sp. NK1-12</name>
    <dbReference type="NCBI Taxonomy" id="2547451"/>
    <lineage>
        <taxon>Bacteria</taxon>
        <taxon>Bacillati</taxon>
        <taxon>Cyanobacteriota</taxon>
        <taxon>Cyanophyceae</taxon>
        <taxon>Leptolyngbyales</taxon>
        <taxon>Leptolyngbyaceae</taxon>
        <taxon>Leptolyngbya group</taxon>
        <taxon>Leptolyngbya</taxon>
    </lineage>
</organism>
<dbReference type="AlphaFoldDB" id="A0AA97AIU6"/>
<proteinExistence type="predicted"/>
<dbReference type="EMBL" id="CP053586">
    <property type="protein sequence ID" value="WNZ22172.1"/>
    <property type="molecule type" value="Genomic_DNA"/>
</dbReference>
<sequence length="51" mass="5797">MLIDYLLLTYGRSLIVSINTPEIDILILKIEHDIRVFLTGSSTALLLPLRE</sequence>
<name>A0AA97AIU6_9CYAN</name>
<evidence type="ECO:0000313" key="1">
    <source>
        <dbReference type="EMBL" id="WNZ22172.1"/>
    </source>
</evidence>
<dbReference type="RefSeq" id="WP_316433566.1">
    <property type="nucleotide sequence ID" value="NZ_CP053586.1"/>
</dbReference>
<reference evidence="1" key="1">
    <citation type="submission" date="2020-05" db="EMBL/GenBank/DDBJ databases">
        <authorList>
            <person name="Zhu T."/>
            <person name="Keshari N."/>
            <person name="Lu X."/>
        </authorList>
    </citation>
    <scope>NUCLEOTIDE SEQUENCE</scope>
    <source>
        <strain evidence="1">NK1-12</strain>
    </source>
</reference>